<name>A0A162KUK2_9PROT</name>
<dbReference type="EMBL" id="LPZR01000163">
    <property type="protein sequence ID" value="KYO52116.1"/>
    <property type="molecule type" value="Genomic_DNA"/>
</dbReference>
<evidence type="ECO:0000313" key="1">
    <source>
        <dbReference type="EMBL" id="KYO52116.1"/>
    </source>
</evidence>
<protein>
    <submittedName>
        <fullName evidence="1">Uncharacterized protein</fullName>
    </submittedName>
</protein>
<dbReference type="AlphaFoldDB" id="A0A162KUK2"/>
<sequence length="74" mass="7910">MLMPQVPSLYDPAEDLLSEDGIALFVAEALETGDAAYIANARCVAARARHLLMTRNGPAEEVGMQTPGHEEGRA</sequence>
<accession>A0A162KUK2</accession>
<gene>
    <name evidence="1" type="ORF">AUP44_06455</name>
</gene>
<organism evidence="1 2">
    <name type="scientific">Tistrella mobilis</name>
    <dbReference type="NCBI Taxonomy" id="171437"/>
    <lineage>
        <taxon>Bacteria</taxon>
        <taxon>Pseudomonadati</taxon>
        <taxon>Pseudomonadota</taxon>
        <taxon>Alphaproteobacteria</taxon>
        <taxon>Geminicoccales</taxon>
        <taxon>Geminicoccaceae</taxon>
        <taxon>Tistrella</taxon>
    </lineage>
</organism>
<reference evidence="1 2" key="1">
    <citation type="submission" date="2015-12" db="EMBL/GenBank/DDBJ databases">
        <title>Genome sequence of Tistrella mobilis MCCC 1A02139.</title>
        <authorList>
            <person name="Lu L."/>
            <person name="Lai Q."/>
            <person name="Shao Z."/>
            <person name="Qian P."/>
        </authorList>
    </citation>
    <scope>NUCLEOTIDE SEQUENCE [LARGE SCALE GENOMIC DNA]</scope>
    <source>
        <strain evidence="1 2">MCCC 1A02139</strain>
    </source>
</reference>
<dbReference type="RefSeq" id="WP_062764868.1">
    <property type="nucleotide sequence ID" value="NZ_CP121045.1"/>
</dbReference>
<evidence type="ECO:0000313" key="2">
    <source>
        <dbReference type="Proteomes" id="UP000075787"/>
    </source>
</evidence>
<proteinExistence type="predicted"/>
<dbReference type="GeneID" id="97240703"/>
<comment type="caution">
    <text evidence="1">The sequence shown here is derived from an EMBL/GenBank/DDBJ whole genome shotgun (WGS) entry which is preliminary data.</text>
</comment>
<dbReference type="Proteomes" id="UP000075787">
    <property type="component" value="Unassembled WGS sequence"/>
</dbReference>